<gene>
    <name evidence="2" type="ORF">SAMN04515668_0716</name>
</gene>
<dbReference type="STRING" id="1227077.SAMN04515668_0716"/>
<name>A0A1I5U1A1_HYMAR</name>
<dbReference type="AlphaFoldDB" id="A0A1I5U1A1"/>
<keyword evidence="1" id="KW-1133">Transmembrane helix</keyword>
<evidence type="ECO:0000256" key="1">
    <source>
        <dbReference type="SAM" id="Phobius"/>
    </source>
</evidence>
<reference evidence="3" key="1">
    <citation type="submission" date="2016-10" db="EMBL/GenBank/DDBJ databases">
        <authorList>
            <person name="Varghese N."/>
            <person name="Submissions S."/>
        </authorList>
    </citation>
    <scope>NUCLEOTIDE SEQUENCE [LARGE SCALE GENOMIC DNA]</scope>
    <source>
        <strain evidence="3">OR362-8,ATCC BAA-1266,JCM 13504</strain>
    </source>
</reference>
<organism evidence="2 3">
    <name type="scientific">Hymenobacter arizonensis</name>
    <name type="common">Siccationidurans arizonensis</name>
    <dbReference type="NCBI Taxonomy" id="1227077"/>
    <lineage>
        <taxon>Bacteria</taxon>
        <taxon>Pseudomonadati</taxon>
        <taxon>Bacteroidota</taxon>
        <taxon>Cytophagia</taxon>
        <taxon>Cytophagales</taxon>
        <taxon>Hymenobacteraceae</taxon>
        <taxon>Hymenobacter</taxon>
    </lineage>
</organism>
<feature type="transmembrane region" description="Helical" evidence="1">
    <location>
        <begin position="40"/>
        <end position="63"/>
    </location>
</feature>
<dbReference type="Proteomes" id="UP000199029">
    <property type="component" value="Unassembled WGS sequence"/>
</dbReference>
<evidence type="ECO:0000313" key="3">
    <source>
        <dbReference type="Proteomes" id="UP000199029"/>
    </source>
</evidence>
<sequence>MLSLRSTLSPLTKSLRRDKMLRRLSMTDDLQLLRTKRARCLPTATFGSAALSMTFYYMTFWFFQLST</sequence>
<keyword evidence="1" id="KW-0472">Membrane</keyword>
<protein>
    <submittedName>
        <fullName evidence="2">Uncharacterized protein</fullName>
    </submittedName>
</protein>
<accession>A0A1I5U1A1</accession>
<keyword evidence="3" id="KW-1185">Reference proteome</keyword>
<evidence type="ECO:0000313" key="2">
    <source>
        <dbReference type="EMBL" id="SFP89070.1"/>
    </source>
</evidence>
<proteinExistence type="predicted"/>
<dbReference type="EMBL" id="FOXS01000001">
    <property type="protein sequence ID" value="SFP89070.1"/>
    <property type="molecule type" value="Genomic_DNA"/>
</dbReference>
<keyword evidence="1" id="KW-0812">Transmembrane</keyword>